<sequence>MANVQTIIEQWPPSLDEAQVEALSRLATTWALAHGLLYLPVLSPQPSVPAAAIHAPISLFPSPFPRKLFNQAKRIQRTYNVLYSRIAMDTKFLDSVMGSEEGVGKVDEFTGQLWRGWKALRDETVQPLHLGIFRSDYLLHSSEAKDLSLKQVEFNTISSSFGCLSQRAAAMHRYLQQSNQYLKASEHLKLDNFPSNETTGGIASGLAAAHKAYGKPEAHILFVVQGGERNVFDQSWLEYELLENHGIHVIRQTLEQLATSASVDESKALRITLTPSSISSPFEISTVYFRAGYTPADYPTQTHYDTRFLLERSSAIKCPTIPLQLAGGKKVQEVLTQPGVLDRFLDDATRADAAELRASWMGMWGLDAAEDGLSAATPHGVLRAREQFARLVLKPQREAGGNNVYKESIPAFLDTLPPAERAAWIAMELIEPPAGLGNYLVRSGGGPAVRAEVVSELGIFGWSLFGGGKVAEEREVGWLLRTKGKDSNEGGVAAGFSVLDSVLLVGDAE</sequence>
<dbReference type="Gene3D" id="3.30.470.20">
    <property type="entry name" value="ATP-grasp fold, B domain"/>
    <property type="match status" value="1"/>
</dbReference>
<dbReference type="Pfam" id="PF03917">
    <property type="entry name" value="GSH_synth_ATP"/>
    <property type="match status" value="1"/>
</dbReference>
<dbReference type="InParanoid" id="D8PYY9"/>
<evidence type="ECO:0000256" key="5">
    <source>
        <dbReference type="ARBA" id="ARBA00022684"/>
    </source>
</evidence>
<evidence type="ECO:0000313" key="15">
    <source>
        <dbReference type="EMBL" id="EFI98780.1"/>
    </source>
</evidence>
<dbReference type="VEuPathDB" id="FungiDB:SCHCODRAFT_02614194"/>
<dbReference type="InterPro" id="IPR005615">
    <property type="entry name" value="Glutathione_synthase"/>
</dbReference>
<keyword evidence="5 10" id="KW-0317">Glutathione biosynthesis</keyword>
<evidence type="ECO:0000256" key="12">
    <source>
        <dbReference type="PIRSR" id="PIRSR001558-2"/>
    </source>
</evidence>
<evidence type="ECO:0000256" key="11">
    <source>
        <dbReference type="PIRSR" id="PIRSR001558-1"/>
    </source>
</evidence>
<dbReference type="Proteomes" id="UP000007431">
    <property type="component" value="Unassembled WGS sequence"/>
</dbReference>
<dbReference type="PIRSF" id="PIRSF001558">
    <property type="entry name" value="GSHase"/>
    <property type="match status" value="1"/>
</dbReference>
<evidence type="ECO:0000256" key="9">
    <source>
        <dbReference type="ARBA" id="ARBA00022842"/>
    </source>
</evidence>
<dbReference type="EC" id="6.3.2.3" evidence="10"/>
<keyword evidence="4 10" id="KW-0436">Ligase</keyword>
<feature type="binding site" evidence="13">
    <location>
        <begin position="290"/>
        <end position="293"/>
    </location>
    <ligand>
        <name>substrate</name>
    </ligand>
</feature>
<evidence type="ECO:0000256" key="4">
    <source>
        <dbReference type="ARBA" id="ARBA00022598"/>
    </source>
</evidence>
<evidence type="ECO:0000256" key="2">
    <source>
        <dbReference type="ARBA" id="ARBA00010385"/>
    </source>
</evidence>
<evidence type="ECO:0000256" key="3">
    <source>
        <dbReference type="ARBA" id="ARBA00011738"/>
    </source>
</evidence>
<dbReference type="HOGENOM" id="CLU_025152_2_1_1"/>
<dbReference type="AlphaFoldDB" id="D8PYY9"/>
<dbReference type="PANTHER" id="PTHR11130:SF0">
    <property type="entry name" value="GLUTATHIONE SYNTHETASE"/>
    <property type="match status" value="1"/>
</dbReference>
<protein>
    <recommendedName>
        <fullName evidence="10">Glutathione synthetase</fullName>
        <shortName evidence="10">GSH-S</shortName>
        <ecNumber evidence="10">6.3.2.3</ecNumber>
    </recommendedName>
</protein>
<comment type="catalytic activity">
    <reaction evidence="10">
        <text>gamma-L-glutamyl-L-cysteine + glycine + ATP = glutathione + ADP + phosphate + H(+)</text>
        <dbReference type="Rhea" id="RHEA:13557"/>
        <dbReference type="ChEBI" id="CHEBI:15378"/>
        <dbReference type="ChEBI" id="CHEBI:30616"/>
        <dbReference type="ChEBI" id="CHEBI:43474"/>
        <dbReference type="ChEBI" id="CHEBI:57305"/>
        <dbReference type="ChEBI" id="CHEBI:57925"/>
        <dbReference type="ChEBI" id="CHEBI:58173"/>
        <dbReference type="ChEBI" id="CHEBI:456216"/>
        <dbReference type="EC" id="6.3.2.3"/>
    </reaction>
</comment>
<evidence type="ECO:0000256" key="6">
    <source>
        <dbReference type="ARBA" id="ARBA00022723"/>
    </source>
</evidence>
<dbReference type="InterPro" id="IPR016185">
    <property type="entry name" value="PreATP-grasp_dom_sf"/>
</dbReference>
<feature type="binding site" evidence="11">
    <location>
        <position position="234"/>
    </location>
    <ligand>
        <name>substrate</name>
    </ligand>
</feature>
<dbReference type="SUPFAM" id="SSF56059">
    <property type="entry name" value="Glutathione synthetase ATP-binding domain-like"/>
    <property type="match status" value="1"/>
</dbReference>
<keyword evidence="6 10" id="KW-0479">Metal-binding</keyword>
<dbReference type="FunCoup" id="D8PYY9">
    <property type="interactions" value="609"/>
</dbReference>
<feature type="binding site" evidence="12">
    <location>
        <position position="398"/>
    </location>
    <ligand>
        <name>Mg(2+)</name>
        <dbReference type="ChEBI" id="CHEBI:18420"/>
    </ligand>
</feature>
<keyword evidence="9 10" id="KW-0460">Magnesium</keyword>
<dbReference type="InterPro" id="IPR014709">
    <property type="entry name" value="Glutathione_synthase_C_euk"/>
</dbReference>
<dbReference type="FunFam" id="3.40.50.1760:FF:000001">
    <property type="entry name" value="Glutathione synthetase"/>
    <property type="match status" value="1"/>
</dbReference>
<dbReference type="GO" id="GO:0043295">
    <property type="term" value="F:glutathione binding"/>
    <property type="evidence" value="ECO:0007669"/>
    <property type="project" value="UniProtKB-UniRule"/>
</dbReference>
<dbReference type="EMBL" id="GL377304">
    <property type="protein sequence ID" value="EFI98780.1"/>
    <property type="molecule type" value="Genomic_DNA"/>
</dbReference>
<dbReference type="GO" id="GO:0005524">
    <property type="term" value="F:ATP binding"/>
    <property type="evidence" value="ECO:0007669"/>
    <property type="project" value="UniProtKB-UniRule"/>
</dbReference>
<feature type="binding site" evidence="11">
    <location>
        <position position="456"/>
    </location>
    <ligand>
        <name>ATP</name>
        <dbReference type="ChEBI" id="CHEBI:30616"/>
    </ligand>
</feature>
<dbReference type="InterPro" id="IPR014042">
    <property type="entry name" value="Glutathione_synthase_a-hlx"/>
</dbReference>
<dbReference type="Gene3D" id="3.40.50.1760">
    <property type="entry name" value="Glutathione synthase, substrate-binding domain superfamily, eukaryotic"/>
    <property type="match status" value="1"/>
</dbReference>
<feature type="binding site" evidence="11">
    <location>
        <begin position="427"/>
        <end position="430"/>
    </location>
    <ligand>
        <name>ATP</name>
        <dbReference type="ChEBI" id="CHEBI:30616"/>
    </ligand>
</feature>
<dbReference type="SUPFAM" id="SSF52440">
    <property type="entry name" value="PreATP-grasp domain"/>
    <property type="match status" value="1"/>
</dbReference>
<feature type="binding site" evidence="11">
    <location>
        <position position="481"/>
    </location>
    <ligand>
        <name>substrate</name>
    </ligand>
</feature>
<comment type="pathway">
    <text evidence="1 10">Sulfur metabolism; glutathione biosynthesis; glutathione from L-cysteine and L-glutamate: step 2/2.</text>
</comment>
<dbReference type="InterPro" id="IPR037013">
    <property type="entry name" value="GSH-S_sub-bd_sf"/>
</dbReference>
<dbReference type="GO" id="GO:0004363">
    <property type="term" value="F:glutathione synthase activity"/>
    <property type="evidence" value="ECO:0007669"/>
    <property type="project" value="UniProtKB-UniRule"/>
</dbReference>
<comment type="similarity">
    <text evidence="2 10">Belongs to the eukaryotic GSH synthase family.</text>
</comment>
<dbReference type="OMA" id="NGLVMYP"/>
<keyword evidence="8 10" id="KW-0067">ATP-binding</keyword>
<organism evidence="16">
    <name type="scientific">Schizophyllum commune (strain H4-8 / FGSC 9210)</name>
    <name type="common">Split gill fungus</name>
    <dbReference type="NCBI Taxonomy" id="578458"/>
    <lineage>
        <taxon>Eukaryota</taxon>
        <taxon>Fungi</taxon>
        <taxon>Dikarya</taxon>
        <taxon>Basidiomycota</taxon>
        <taxon>Agaricomycotina</taxon>
        <taxon>Agaricomycetes</taxon>
        <taxon>Agaricomycetidae</taxon>
        <taxon>Agaricales</taxon>
        <taxon>Schizophyllaceae</taxon>
        <taxon>Schizophyllum</taxon>
    </lineage>
</organism>
<feature type="binding site" evidence="11">
    <location>
        <position position="134"/>
    </location>
    <ligand>
        <name>substrate</name>
    </ligand>
</feature>
<dbReference type="GO" id="GO:0000287">
    <property type="term" value="F:magnesium ion binding"/>
    <property type="evidence" value="ECO:0007669"/>
    <property type="project" value="UniProtKB-UniRule"/>
</dbReference>
<keyword evidence="7 10" id="KW-0547">Nucleotide-binding</keyword>
<dbReference type="Gene3D" id="3.30.1490.80">
    <property type="match status" value="1"/>
</dbReference>
<gene>
    <name evidence="15" type="ORF">SCHCODRAFT_66428</name>
</gene>
<dbReference type="InterPro" id="IPR014049">
    <property type="entry name" value="Glutathione_synthase_N_euk"/>
</dbReference>
<dbReference type="STRING" id="578458.D8PYY9"/>
<dbReference type="InterPro" id="IPR004887">
    <property type="entry name" value="GSH_synth_subst-bd"/>
</dbReference>
<feature type="binding site" evidence="13">
    <location>
        <begin position="492"/>
        <end position="493"/>
    </location>
    <ligand>
        <name>substrate</name>
    </ligand>
</feature>
<keyword evidence="16" id="KW-1185">Reference proteome</keyword>
<feature type="domain" description="Glutathione synthase substrate-binding" evidence="14">
    <location>
        <begin position="219"/>
        <end position="326"/>
    </location>
</feature>
<feature type="binding site" evidence="11">
    <location>
        <begin position="394"/>
        <end position="403"/>
    </location>
    <ligand>
        <name>ATP</name>
        <dbReference type="ChEBI" id="CHEBI:30616"/>
    </ligand>
</feature>
<dbReference type="GO" id="GO:0005829">
    <property type="term" value="C:cytosol"/>
    <property type="evidence" value="ECO:0007669"/>
    <property type="project" value="TreeGrafter"/>
</dbReference>
<evidence type="ECO:0000256" key="7">
    <source>
        <dbReference type="ARBA" id="ARBA00022741"/>
    </source>
</evidence>
<dbReference type="Gene3D" id="3.30.1490.50">
    <property type="match status" value="1"/>
</dbReference>
<reference evidence="15 16" key="1">
    <citation type="journal article" date="2010" name="Nat. Biotechnol.">
        <title>Genome sequence of the model mushroom Schizophyllum commune.</title>
        <authorList>
            <person name="Ohm R.A."/>
            <person name="de Jong J.F."/>
            <person name="Lugones L.G."/>
            <person name="Aerts A."/>
            <person name="Kothe E."/>
            <person name="Stajich J.E."/>
            <person name="de Vries R.P."/>
            <person name="Record E."/>
            <person name="Levasseur A."/>
            <person name="Baker S.E."/>
            <person name="Bartholomew K.A."/>
            <person name="Coutinho P.M."/>
            <person name="Erdmann S."/>
            <person name="Fowler T.J."/>
            <person name="Gathman A.C."/>
            <person name="Lombard V."/>
            <person name="Henrissat B."/>
            <person name="Knabe N."/>
            <person name="Kuees U."/>
            <person name="Lilly W.W."/>
            <person name="Lindquist E."/>
            <person name="Lucas S."/>
            <person name="Magnuson J.K."/>
            <person name="Piumi F."/>
            <person name="Raudaskoski M."/>
            <person name="Salamov A."/>
            <person name="Schmutz J."/>
            <person name="Schwarze F.W.M.R."/>
            <person name="vanKuyk P.A."/>
            <person name="Horton J.S."/>
            <person name="Grigoriev I.V."/>
            <person name="Woesten H.A.B."/>
        </authorList>
    </citation>
    <scope>NUCLEOTIDE SEQUENCE [LARGE SCALE GENOMIC DNA]</scope>
    <source>
        <strain evidence="16">H4-8 / FGSC 9210</strain>
    </source>
</reference>
<feature type="binding site" evidence="11">
    <location>
        <position position="489"/>
    </location>
    <ligand>
        <name>ATP</name>
        <dbReference type="ChEBI" id="CHEBI:30616"/>
    </ligand>
</feature>
<feature type="binding site" evidence="11">
    <location>
        <position position="153"/>
    </location>
    <ligand>
        <name>ATP</name>
        <dbReference type="ChEBI" id="CHEBI:30616"/>
    </ligand>
</feature>
<feature type="binding site" evidence="13">
    <location>
        <begin position="228"/>
        <end position="230"/>
    </location>
    <ligand>
        <name>substrate</name>
    </ligand>
</feature>
<dbReference type="PANTHER" id="PTHR11130">
    <property type="entry name" value="GLUTATHIONE SYNTHETASE"/>
    <property type="match status" value="1"/>
</dbReference>
<dbReference type="Gene3D" id="1.10.1080.10">
    <property type="entry name" value="Glutathione Synthetase, Chain A, domain 3"/>
    <property type="match status" value="1"/>
</dbReference>
<evidence type="ECO:0000256" key="13">
    <source>
        <dbReference type="PIRSR" id="PIRSR001558-3"/>
    </source>
</evidence>
<dbReference type="Pfam" id="PF03199">
    <property type="entry name" value="GSH_synthase"/>
    <property type="match status" value="1"/>
</dbReference>
<comment type="subunit">
    <text evidence="3">Homodimer.</text>
</comment>
<proteinExistence type="inferred from homology"/>
<feature type="binding site" evidence="11">
    <location>
        <position position="405"/>
    </location>
    <ligand>
        <name>ATP</name>
        <dbReference type="ChEBI" id="CHEBI:30616"/>
    </ligand>
</feature>
<feature type="binding site" evidence="13">
    <location>
        <begin position="157"/>
        <end position="160"/>
    </location>
    <ligand>
        <name>substrate</name>
    </ligand>
</feature>
<feature type="binding site" evidence="12">
    <location>
        <position position="153"/>
    </location>
    <ligand>
        <name>Mg(2+)</name>
        <dbReference type="ChEBI" id="CHEBI:18420"/>
    </ligand>
</feature>
<evidence type="ECO:0000313" key="16">
    <source>
        <dbReference type="Proteomes" id="UP000007431"/>
    </source>
</evidence>
<dbReference type="NCBIfam" id="TIGR01986">
    <property type="entry name" value="glut_syn_euk"/>
    <property type="match status" value="1"/>
</dbReference>
<feature type="binding site" evidence="12">
    <location>
        <position position="155"/>
    </location>
    <ligand>
        <name>Mg(2+)</name>
        <dbReference type="ChEBI" id="CHEBI:18420"/>
    </ligand>
</feature>
<feature type="binding site" evidence="11">
    <location>
        <position position="329"/>
    </location>
    <ligand>
        <name>ATP</name>
        <dbReference type="ChEBI" id="CHEBI:30616"/>
    </ligand>
</feature>
<evidence type="ECO:0000259" key="14">
    <source>
        <dbReference type="Pfam" id="PF03199"/>
    </source>
</evidence>
<feature type="binding site" evidence="11">
    <location>
        <position position="483"/>
    </location>
    <ligand>
        <name>ATP</name>
        <dbReference type="ChEBI" id="CHEBI:30616"/>
    </ligand>
</feature>
<accession>D8PYY9</accession>
<dbReference type="eggNOG" id="KOG0021">
    <property type="taxonomic scope" value="Eukaryota"/>
</dbReference>
<evidence type="ECO:0000256" key="10">
    <source>
        <dbReference type="PIRNR" id="PIRNR001558"/>
    </source>
</evidence>
<name>D8PYY9_SCHCM</name>
<evidence type="ECO:0000256" key="1">
    <source>
        <dbReference type="ARBA" id="ARBA00004965"/>
    </source>
</evidence>
<dbReference type="UniPathway" id="UPA00142">
    <property type="reaction ID" value="UER00210"/>
</dbReference>
<comment type="cofactor">
    <cofactor evidence="10 12">
        <name>Mg(2+)</name>
        <dbReference type="ChEBI" id="CHEBI:18420"/>
    </cofactor>
    <text evidence="10 12">Binds 1 Mg(2+) ion per subunit.</text>
</comment>
<evidence type="ECO:0000256" key="8">
    <source>
        <dbReference type="ARBA" id="ARBA00022840"/>
    </source>
</evidence>